<gene>
    <name evidence="4" type="ORF">MCAN360_0186</name>
</gene>
<dbReference type="Gene3D" id="1.20.5.420">
    <property type="entry name" value="Immunoglobulin FC, subunit C"/>
    <property type="match status" value="1"/>
</dbReference>
<evidence type="ECO:0000313" key="4">
    <source>
        <dbReference type="EMBL" id="BAP39432.1"/>
    </source>
</evidence>
<feature type="coiled-coil region" evidence="1">
    <location>
        <begin position="699"/>
        <end position="730"/>
    </location>
</feature>
<dbReference type="EMBL" id="AP014631">
    <property type="protein sequence ID" value="BAP39432.1"/>
    <property type="molecule type" value="Genomic_DNA"/>
</dbReference>
<dbReference type="Pfam" id="PF01468">
    <property type="entry name" value="GA"/>
    <property type="match status" value="4"/>
</dbReference>
<feature type="domain" description="Protein G-related albumin-binding (GA) module" evidence="3">
    <location>
        <begin position="790"/>
        <end position="842"/>
    </location>
</feature>
<proteinExistence type="predicted"/>
<dbReference type="OrthoDB" id="9758855at2"/>
<dbReference type="InterPro" id="IPR002988">
    <property type="entry name" value="GA_module"/>
</dbReference>
<evidence type="ECO:0000313" key="5">
    <source>
        <dbReference type="Proteomes" id="UP000031641"/>
    </source>
</evidence>
<evidence type="ECO:0000256" key="1">
    <source>
        <dbReference type="SAM" id="Coils"/>
    </source>
</evidence>
<dbReference type="KEGG" id="mcan:MCAN360_0186"/>
<feature type="coiled-coil region" evidence="1">
    <location>
        <begin position="289"/>
        <end position="391"/>
    </location>
</feature>
<feature type="transmembrane region" description="Helical" evidence="2">
    <location>
        <begin position="12"/>
        <end position="32"/>
    </location>
</feature>
<name>A0A077L615_9BACT</name>
<keyword evidence="2" id="KW-0812">Transmembrane</keyword>
<accession>A0A077L615</accession>
<protein>
    <recommendedName>
        <fullName evidence="3">Protein G-related albumin-binding (GA) module domain-containing protein</fullName>
    </recommendedName>
</protein>
<reference evidence="5" key="1">
    <citation type="journal article" date="2014" name="Genome Announc.">
        <title>Complete Genome Sequence of Mycoplasma canadense Strain HAZ 360_1 from Bovine Mastitic Milk in Japan.</title>
        <authorList>
            <person name="Hata E."/>
        </authorList>
    </citation>
    <scope>NUCLEOTIDE SEQUENCE [LARGE SCALE GENOMIC DNA]</scope>
    <source>
        <strain evidence="5">HAZ360_1</strain>
    </source>
</reference>
<feature type="coiled-coil region" evidence="1">
    <location>
        <begin position="1287"/>
        <end position="1314"/>
    </location>
</feature>
<keyword evidence="1" id="KW-0175">Coiled coil</keyword>
<keyword evidence="2" id="KW-1133">Transmembrane helix</keyword>
<keyword evidence="5" id="KW-1185">Reference proteome</keyword>
<feature type="coiled-coil region" evidence="1">
    <location>
        <begin position="872"/>
        <end position="924"/>
    </location>
</feature>
<feature type="coiled-coil region" evidence="1">
    <location>
        <begin position="75"/>
        <end position="249"/>
    </location>
</feature>
<feature type="domain" description="Protein G-related albumin-binding (GA) module" evidence="3">
    <location>
        <begin position="498"/>
        <end position="545"/>
    </location>
</feature>
<feature type="coiled-coil region" evidence="1">
    <location>
        <begin position="1182"/>
        <end position="1237"/>
    </location>
</feature>
<dbReference type="HOGENOM" id="CLU_246139_0_0_14"/>
<evidence type="ECO:0000259" key="3">
    <source>
        <dbReference type="Pfam" id="PF01468"/>
    </source>
</evidence>
<sequence>MKKSTKRKIIKALVISSIVSLVSTTATLVINLNKLSNEEIKKIISDIELETKKNNDEINLLDANYNSVDTLKIAIENALKNLEIFKKSLTLLNKEDYLKYEKIQLVLNNLKQSISNLETKIETSKIRLNQNIKNLDNVVQNAKQTSEKAIQRLESTSIINVPGLNEANLELQNALREVEEAKKQAKDSKNHIDNLVKISQKVQKADQKVKKLIKESEGLTKEQLKDRQIEEIENHINLLNVKIDNSNKENLSLTEIKKLIDVFEKTLPVAIDAKDYIKRFDDEDLLNKNSELEKVILEAEEVLKTLKQKEENLKNKINESLLNIEQKENDSKSKINLSQDFDTLENEFNEANLRLLNEIKNLKNQIENSDFEEAKNKLVEIENKNKQNNENSLNKLKQIVLDDLNLAKYLTEEQTSEFKKIINNTKNPTELKDISKKIKLDNEKAKEILELNKYRNEVKNLLNSENIHLSQDQKNSFNLLLDQENDRQKIDKIKKDFELENKKINAIKEIEELFKNESDKKSGFEEQINKQTDIDEIDAILFEAKGEQIKVLISKAKANVNKLNWIGDKEKGLVKKEFDNLKTENQIQFNLKEIEQKNIDKETLFNSKIKNSEEFEESYIDKIKNDFINEIDKQKYITIQEEFTKLEESKKQIKQRIEKELNFLGDLDKNKFISDLKPKTDLIETKKIEQNASELNSFKQNLIENLKKLSNLEIQEKNEAENKIKNAISKAAAQQIYDDLLLKSQKESIKKELDTLEDLGSDKQKLLSSIATSKNKQDLDTILKNAKEKNDLNKHKKETINNIKKLNLISEDKKRKYEEEINKQVNKNGVSSVFKQAEELNNYKKGKEANNLNLNEIWNETTKKEFNKKLVESETKEKVDSLLEEYSNWNKKVVDAKSEIQNLNNLSQEEKDNFKNQLKGKNEKEIQPIIDNARELDNLEKSKKRVSEIDKLEYLTKSEKNDFKQSIESKNEISDIEKELENARNLNESKKRYADEIEKLSLISNKQKKQGIANIKQKIGIEEAKNEYEILKLLNDKKEQLKQEIDSSIKLTQKNKQDLIQKLKLKENNDQIENLRIQKNNQEKELEKNNQLIGSLNNIKNKIKQISKEDNLEINNILSSLTDFITKNQVNKNDDTYENLINKNKVLENNTQLKFDEFNKKMLNIFSKGNEIIFKTENLHKKDKLLSLQKELENTLDTYEKIKNDFLLIIGNNKIKLNEYQKNLDKAEEVKETIKERIKITDLYNTLQDKINTTDYLPKYLKKIYLAEVDSHLAQPTANEVEFQLLNSKIEEDIEKNKKNKDDFNDKIKNLKNNVDLLKRPVNSRREIKHHKEISKKFNDLAERYEKNYDEYFEDPNRNEESLYPWVNMANTSLEIYSKPYKEILEYINSDKAYLESDKRKAWDFFESKTHEIREKLLSDSSDYGYIEVNKKRLIEDPIKETKKFIFESAINQLLDKNVIDKNGKWTYNFDIYSKNNSDDINTISIRNIQKLIPGYPKLQVKFNTAGINYFSSVAHGHGVNYIKGKRIHANYEFSSGDEDNFVVRSENSIINYFKK</sequence>
<keyword evidence="2" id="KW-0472">Membrane</keyword>
<evidence type="ECO:0000256" key="2">
    <source>
        <dbReference type="SAM" id="Phobius"/>
    </source>
</evidence>
<feature type="coiled-coil region" evidence="1">
    <location>
        <begin position="966"/>
        <end position="1150"/>
    </location>
</feature>
<feature type="domain" description="Protein G-related albumin-binding (GA) module" evidence="3">
    <location>
        <begin position="948"/>
        <end position="988"/>
    </location>
</feature>
<feature type="coiled-coil region" evidence="1">
    <location>
        <begin position="437"/>
        <end position="464"/>
    </location>
</feature>
<dbReference type="RefSeq" id="WP_148310076.1">
    <property type="nucleotide sequence ID" value="NZ_AP014631.1"/>
</dbReference>
<dbReference type="Proteomes" id="UP000031641">
    <property type="component" value="Chromosome"/>
</dbReference>
<organism evidence="4 5">
    <name type="scientific">Metamycoplasma canadense</name>
    <dbReference type="NCBI Taxonomy" id="29554"/>
    <lineage>
        <taxon>Bacteria</taxon>
        <taxon>Bacillati</taxon>
        <taxon>Mycoplasmatota</taxon>
        <taxon>Mycoplasmoidales</taxon>
        <taxon>Metamycoplasmataceae</taxon>
        <taxon>Metamycoplasma</taxon>
    </lineage>
</organism>
<feature type="domain" description="Protein G-related albumin-binding (GA) module" evidence="3">
    <location>
        <begin position="889"/>
        <end position="938"/>
    </location>
</feature>